<organism evidence="1 2">
    <name type="scientific">Mycena albidolilacea</name>
    <dbReference type="NCBI Taxonomy" id="1033008"/>
    <lineage>
        <taxon>Eukaryota</taxon>
        <taxon>Fungi</taxon>
        <taxon>Dikarya</taxon>
        <taxon>Basidiomycota</taxon>
        <taxon>Agaricomycotina</taxon>
        <taxon>Agaricomycetes</taxon>
        <taxon>Agaricomycetidae</taxon>
        <taxon>Agaricales</taxon>
        <taxon>Marasmiineae</taxon>
        <taxon>Mycenaceae</taxon>
        <taxon>Mycena</taxon>
    </lineage>
</organism>
<evidence type="ECO:0000313" key="1">
    <source>
        <dbReference type="EMBL" id="KAJ7343846.1"/>
    </source>
</evidence>
<protein>
    <submittedName>
        <fullName evidence="1">Uncharacterized protein</fullName>
    </submittedName>
</protein>
<dbReference type="EMBL" id="JARIHO010000022">
    <property type="protein sequence ID" value="KAJ7343846.1"/>
    <property type="molecule type" value="Genomic_DNA"/>
</dbReference>
<proteinExistence type="predicted"/>
<dbReference type="AlphaFoldDB" id="A0AAD6ZZ07"/>
<gene>
    <name evidence="1" type="ORF">DFH08DRAFT_215265</name>
</gene>
<accession>A0AAD6ZZ07</accession>
<dbReference type="SUPFAM" id="SSF52047">
    <property type="entry name" value="RNI-like"/>
    <property type="match status" value="1"/>
</dbReference>
<sequence length="314" mass="35312">MHVMATNADKTLTAQWSAMAHAQTILPFMDGSQPPVLPSELEREIFEIAARSRPQSVPRFLLVARHVKSWLEPLLYETIIFDDQASSLLGGLERPILSKDILFPILHSRPQLLNHARNLLLPFSSFDDGHLILPHCQRIENLCLSISYKAHPHLFSLVLTLPLKRFYGALGPLFGSLPRVDLTHQFFGQITHLGLCDYPCEIVDSEFWSGLPLIPNLTHFSLDSAWLDAFPAVLRTCPSLRVLVGIGLPMYEGPPPGLGTLPNDPRFVMMDLSSEDSDWQIGTRTGNDYWARAENFIAKRKAGVIDPLQYQLKE</sequence>
<name>A0AAD6ZZ07_9AGAR</name>
<evidence type="ECO:0000313" key="2">
    <source>
        <dbReference type="Proteomes" id="UP001218218"/>
    </source>
</evidence>
<reference evidence="1" key="1">
    <citation type="submission" date="2023-03" db="EMBL/GenBank/DDBJ databases">
        <title>Massive genome expansion in bonnet fungi (Mycena s.s.) driven by repeated elements and novel gene families across ecological guilds.</title>
        <authorList>
            <consortium name="Lawrence Berkeley National Laboratory"/>
            <person name="Harder C.B."/>
            <person name="Miyauchi S."/>
            <person name="Viragh M."/>
            <person name="Kuo A."/>
            <person name="Thoen E."/>
            <person name="Andreopoulos B."/>
            <person name="Lu D."/>
            <person name="Skrede I."/>
            <person name="Drula E."/>
            <person name="Henrissat B."/>
            <person name="Morin E."/>
            <person name="Kohler A."/>
            <person name="Barry K."/>
            <person name="LaButti K."/>
            <person name="Morin E."/>
            <person name="Salamov A."/>
            <person name="Lipzen A."/>
            <person name="Mereny Z."/>
            <person name="Hegedus B."/>
            <person name="Baldrian P."/>
            <person name="Stursova M."/>
            <person name="Weitz H."/>
            <person name="Taylor A."/>
            <person name="Grigoriev I.V."/>
            <person name="Nagy L.G."/>
            <person name="Martin F."/>
            <person name="Kauserud H."/>
        </authorList>
    </citation>
    <scope>NUCLEOTIDE SEQUENCE</scope>
    <source>
        <strain evidence="1">CBHHK002</strain>
    </source>
</reference>
<keyword evidence="2" id="KW-1185">Reference proteome</keyword>
<comment type="caution">
    <text evidence="1">The sequence shown here is derived from an EMBL/GenBank/DDBJ whole genome shotgun (WGS) entry which is preliminary data.</text>
</comment>
<dbReference type="Proteomes" id="UP001218218">
    <property type="component" value="Unassembled WGS sequence"/>
</dbReference>